<dbReference type="PROSITE" id="PS50048">
    <property type="entry name" value="ZN2_CY6_FUNGAL_2"/>
    <property type="match status" value="1"/>
</dbReference>
<dbReference type="EMBL" id="CAJVPV010002633">
    <property type="protein sequence ID" value="CAG8531953.1"/>
    <property type="molecule type" value="Genomic_DNA"/>
</dbReference>
<dbReference type="GO" id="GO:0000981">
    <property type="term" value="F:DNA-binding transcription factor activity, RNA polymerase II-specific"/>
    <property type="evidence" value="ECO:0007669"/>
    <property type="project" value="InterPro"/>
</dbReference>
<proteinExistence type="predicted"/>
<organism evidence="2 3">
    <name type="scientific">Acaulospora morrowiae</name>
    <dbReference type="NCBI Taxonomy" id="94023"/>
    <lineage>
        <taxon>Eukaryota</taxon>
        <taxon>Fungi</taxon>
        <taxon>Fungi incertae sedis</taxon>
        <taxon>Mucoromycota</taxon>
        <taxon>Glomeromycotina</taxon>
        <taxon>Glomeromycetes</taxon>
        <taxon>Diversisporales</taxon>
        <taxon>Acaulosporaceae</taxon>
        <taxon>Acaulospora</taxon>
    </lineage>
</organism>
<dbReference type="Gene3D" id="4.10.240.10">
    <property type="entry name" value="Zn(2)-C6 fungal-type DNA-binding domain"/>
    <property type="match status" value="1"/>
</dbReference>
<comment type="caution">
    <text evidence="2">The sequence shown here is derived from an EMBL/GenBank/DDBJ whole genome shotgun (WGS) entry which is preliminary data.</text>
</comment>
<name>A0A9N9AG88_9GLOM</name>
<evidence type="ECO:0000313" key="3">
    <source>
        <dbReference type="Proteomes" id="UP000789342"/>
    </source>
</evidence>
<protein>
    <submittedName>
        <fullName evidence="2">15968_t:CDS:1</fullName>
    </submittedName>
</protein>
<dbReference type="OrthoDB" id="3266505at2759"/>
<dbReference type="Proteomes" id="UP000789342">
    <property type="component" value="Unassembled WGS sequence"/>
</dbReference>
<evidence type="ECO:0000259" key="1">
    <source>
        <dbReference type="PROSITE" id="PS50048"/>
    </source>
</evidence>
<dbReference type="InterPro" id="IPR036864">
    <property type="entry name" value="Zn2-C6_fun-type_DNA-bd_sf"/>
</dbReference>
<dbReference type="AlphaFoldDB" id="A0A9N9AG88"/>
<dbReference type="CDD" id="cd00067">
    <property type="entry name" value="GAL4"/>
    <property type="match status" value="1"/>
</dbReference>
<dbReference type="SUPFAM" id="SSF57701">
    <property type="entry name" value="Zn2/Cys6 DNA-binding domain"/>
    <property type="match status" value="1"/>
</dbReference>
<reference evidence="2" key="1">
    <citation type="submission" date="2021-06" db="EMBL/GenBank/DDBJ databases">
        <authorList>
            <person name="Kallberg Y."/>
            <person name="Tangrot J."/>
            <person name="Rosling A."/>
        </authorList>
    </citation>
    <scope>NUCLEOTIDE SEQUENCE</scope>
    <source>
        <strain evidence="2">CL551</strain>
    </source>
</reference>
<sequence>MPRTSRRPRTNATSACRGCQKNRKRCEKNPGEKTCTNCEKHDLVCDFTPGRKRGPKPKSIDSSLHADQLGTFQLHNFNTVPLYSISNSHGELYSPEFCHINISQGTIPSQTYVNDNYNIMHSTYLFQYDSNNMLPSFYNDPFSNNLDNFSSSQPNFYSNHHALANDLENSSYEQSPPEFYKFNNSQGIASSNAYNIVTSIDASQNTTSINFNNPLLSFNNNSFSGN</sequence>
<gene>
    <name evidence="2" type="ORF">AMORRO_LOCUS4714</name>
</gene>
<evidence type="ECO:0000313" key="2">
    <source>
        <dbReference type="EMBL" id="CAG8531953.1"/>
    </source>
</evidence>
<dbReference type="GO" id="GO:0008270">
    <property type="term" value="F:zinc ion binding"/>
    <property type="evidence" value="ECO:0007669"/>
    <property type="project" value="InterPro"/>
</dbReference>
<feature type="domain" description="Zn(2)-C6 fungal-type" evidence="1">
    <location>
        <begin position="15"/>
        <end position="47"/>
    </location>
</feature>
<dbReference type="InterPro" id="IPR001138">
    <property type="entry name" value="Zn2Cys6_DnaBD"/>
</dbReference>
<accession>A0A9N9AG88</accession>
<keyword evidence="3" id="KW-1185">Reference proteome</keyword>